<evidence type="ECO:0000256" key="13">
    <source>
        <dbReference type="HAMAP-Rule" id="MF_01451"/>
    </source>
</evidence>
<dbReference type="SUPFAM" id="SSF52540">
    <property type="entry name" value="P-loop containing nucleoside triphosphate hydrolases"/>
    <property type="match status" value="1"/>
</dbReference>
<feature type="domain" description="UvrD-like helicase ATP-binding" evidence="15">
    <location>
        <begin position="6"/>
        <end position="526"/>
    </location>
</feature>
<dbReference type="Pfam" id="PF00580">
    <property type="entry name" value="UvrD-helicase"/>
    <property type="match status" value="2"/>
</dbReference>
<dbReference type="PANTHER" id="PTHR11070:SF48">
    <property type="entry name" value="ATP-DEPENDENT HELICASE_NUCLEASE SUBUNIT A"/>
    <property type="match status" value="1"/>
</dbReference>
<comment type="caution">
    <text evidence="17">The sequence shown here is derived from an EMBL/GenBank/DDBJ whole genome shotgun (WGS) entry which is preliminary data.</text>
</comment>
<keyword evidence="6 13" id="KW-0269">Exonuclease</keyword>
<dbReference type="Pfam" id="PF13361">
    <property type="entry name" value="UvrD_C"/>
    <property type="match status" value="1"/>
</dbReference>
<dbReference type="PROSITE" id="PS51217">
    <property type="entry name" value="UVRD_HELICASE_CTER"/>
    <property type="match status" value="1"/>
</dbReference>
<comment type="cofactor">
    <cofactor evidence="13">
        <name>Mg(2+)</name>
        <dbReference type="ChEBI" id="CHEBI:18420"/>
    </cofactor>
</comment>
<keyword evidence="4 13" id="KW-0378">Hydrolase</keyword>
<evidence type="ECO:0000256" key="4">
    <source>
        <dbReference type="ARBA" id="ARBA00022801"/>
    </source>
</evidence>
<dbReference type="InterPro" id="IPR014016">
    <property type="entry name" value="UvrD-like_ATP-bd"/>
</dbReference>
<dbReference type="EMBL" id="DXFP01000001">
    <property type="protein sequence ID" value="HIX01139.1"/>
    <property type="molecule type" value="Genomic_DNA"/>
</dbReference>
<keyword evidence="8 13" id="KW-0238">DNA-binding</keyword>
<dbReference type="PANTHER" id="PTHR11070">
    <property type="entry name" value="UVRD / RECB / PCRA DNA HELICASE FAMILY MEMBER"/>
    <property type="match status" value="1"/>
</dbReference>
<evidence type="ECO:0000256" key="3">
    <source>
        <dbReference type="ARBA" id="ARBA00022763"/>
    </source>
</evidence>
<protein>
    <recommendedName>
        <fullName evidence="13">ATP-dependent helicase/nuclease subunit A</fullName>
        <ecNumber evidence="13">3.1.-.-</ecNumber>
        <ecNumber evidence="13">5.6.2.4</ecNumber>
    </recommendedName>
    <alternativeName>
        <fullName evidence="13">ATP-dependent helicase/nuclease AddA</fullName>
    </alternativeName>
    <alternativeName>
        <fullName evidence="13">DNA 3'-5' helicase AddA</fullName>
    </alternativeName>
</protein>
<dbReference type="InterPro" id="IPR027417">
    <property type="entry name" value="P-loop_NTPase"/>
</dbReference>
<dbReference type="Gene3D" id="3.90.320.10">
    <property type="match status" value="1"/>
</dbReference>
<evidence type="ECO:0000256" key="10">
    <source>
        <dbReference type="ARBA" id="ARBA00023235"/>
    </source>
</evidence>
<dbReference type="GO" id="GO:0005524">
    <property type="term" value="F:ATP binding"/>
    <property type="evidence" value="ECO:0007669"/>
    <property type="project" value="UniProtKB-UniRule"/>
</dbReference>
<dbReference type="GO" id="GO:0033202">
    <property type="term" value="C:DNA helicase complex"/>
    <property type="evidence" value="ECO:0007669"/>
    <property type="project" value="TreeGrafter"/>
</dbReference>
<evidence type="ECO:0000256" key="8">
    <source>
        <dbReference type="ARBA" id="ARBA00023125"/>
    </source>
</evidence>
<evidence type="ECO:0000313" key="18">
    <source>
        <dbReference type="Proteomes" id="UP000823963"/>
    </source>
</evidence>
<dbReference type="GO" id="GO:0005829">
    <property type="term" value="C:cytosol"/>
    <property type="evidence" value="ECO:0007669"/>
    <property type="project" value="TreeGrafter"/>
</dbReference>
<dbReference type="InterPro" id="IPR000212">
    <property type="entry name" value="DNA_helicase_UvrD/REP"/>
</dbReference>
<keyword evidence="5 13" id="KW-0347">Helicase</keyword>
<dbReference type="SUPFAM" id="SSF52980">
    <property type="entry name" value="Restriction endonuclease-like"/>
    <property type="match status" value="1"/>
</dbReference>
<dbReference type="NCBIfam" id="TIGR02785">
    <property type="entry name" value="addA_Gpos"/>
    <property type="match status" value="1"/>
</dbReference>
<dbReference type="GO" id="GO:0000724">
    <property type="term" value="P:double-strand break repair via homologous recombination"/>
    <property type="evidence" value="ECO:0007669"/>
    <property type="project" value="UniProtKB-UniRule"/>
</dbReference>
<accession>A0A9D1UVH9</accession>
<keyword evidence="9 13" id="KW-0234">DNA repair</keyword>
<feature type="binding site" evidence="14">
    <location>
        <begin position="27"/>
        <end position="34"/>
    </location>
    <ligand>
        <name>ATP</name>
        <dbReference type="ChEBI" id="CHEBI:30616"/>
    </ligand>
</feature>
<dbReference type="HAMAP" id="MF_01451">
    <property type="entry name" value="AddA"/>
    <property type="match status" value="1"/>
</dbReference>
<dbReference type="EC" id="3.1.-.-" evidence="13"/>
<evidence type="ECO:0000256" key="6">
    <source>
        <dbReference type="ARBA" id="ARBA00022839"/>
    </source>
</evidence>
<comment type="catalytic activity">
    <reaction evidence="12 13">
        <text>ATP + H2O = ADP + phosphate + H(+)</text>
        <dbReference type="Rhea" id="RHEA:13065"/>
        <dbReference type="ChEBI" id="CHEBI:15377"/>
        <dbReference type="ChEBI" id="CHEBI:15378"/>
        <dbReference type="ChEBI" id="CHEBI:30616"/>
        <dbReference type="ChEBI" id="CHEBI:43474"/>
        <dbReference type="ChEBI" id="CHEBI:456216"/>
        <dbReference type="EC" id="5.6.2.4"/>
    </reaction>
</comment>
<evidence type="ECO:0000259" key="16">
    <source>
        <dbReference type="PROSITE" id="PS51217"/>
    </source>
</evidence>
<dbReference type="InterPro" id="IPR011604">
    <property type="entry name" value="PDDEXK-like_dom_sf"/>
</dbReference>
<dbReference type="InterPro" id="IPR038726">
    <property type="entry name" value="PDDEXK_AddAB-type"/>
</dbReference>
<reference evidence="17" key="1">
    <citation type="journal article" date="2021" name="PeerJ">
        <title>Extensive microbial diversity within the chicken gut microbiome revealed by metagenomics and culture.</title>
        <authorList>
            <person name="Gilroy R."/>
            <person name="Ravi A."/>
            <person name="Getino M."/>
            <person name="Pursley I."/>
            <person name="Horton D.L."/>
            <person name="Alikhan N.F."/>
            <person name="Baker D."/>
            <person name="Gharbi K."/>
            <person name="Hall N."/>
            <person name="Watson M."/>
            <person name="Adriaenssens E.M."/>
            <person name="Foster-Nyarko E."/>
            <person name="Jarju S."/>
            <person name="Secka A."/>
            <person name="Antonio M."/>
            <person name="Oren A."/>
            <person name="Chaudhuri R.R."/>
            <person name="La Ragione R."/>
            <person name="Hildebrand F."/>
            <person name="Pallen M.J."/>
        </authorList>
    </citation>
    <scope>NUCLEOTIDE SEQUENCE</scope>
    <source>
        <strain evidence="17">6627</strain>
    </source>
</reference>
<dbReference type="GO" id="GO:0003690">
    <property type="term" value="F:double-stranded DNA binding"/>
    <property type="evidence" value="ECO:0007669"/>
    <property type="project" value="UniProtKB-UniRule"/>
</dbReference>
<keyword evidence="10 13" id="KW-0413">Isomerase</keyword>
<evidence type="ECO:0000256" key="9">
    <source>
        <dbReference type="ARBA" id="ARBA00023204"/>
    </source>
</evidence>
<evidence type="ECO:0000256" key="5">
    <source>
        <dbReference type="ARBA" id="ARBA00022806"/>
    </source>
</evidence>
<sequence>MAEFKDYATPNQLKAVENRGHDILVSASAGSGKTKVLVERIKDEIINENATISRMLIMTFTNAAAKEMKDRLTKVLQAELNKQMTSANKNPQKISHLQRQLTAINVADISTIDSFCLKFLKKYYYAIKLDPNFRVLADDTERDVLREDVWQKVREDFYQAYEDLLNKSELNAAQQKRATQYRDLLQLFTADRRDDDLTEVVYKLNDFASANENPEEWLAQAPQNYDFETETFTQTKIYQQVLKKSILNQLQSALESFQTFWNDFINEQVPLMQEYYSEKEKKVEKLMAKVDADEIQANQQISTLQTLIEQIQADQISWDDLRKEITELFEGKAKRYAKKTDFPDDEAVIERFDQMKQQRATAQKIITDLQTSYFIYNDQQLKVILKRAKGVVELLVELVQKFRDEYLQTKLNRHALEFSDLEYFTLKILRGNTETQQKIREELKTHYTEIMLDEYQDTNGVQEAIVQAIANHNVFMVGDVKQSIYRFRQADPGLFMRKYRQFKTSEMSTDLTNGELIVLQENFRSIRNIADLTNLIFMQIMDQNLGEIDYDQQAFLKAENPAYKTGFEDISADTLIYLSDHPDDSEVAFQLDSKTQGQFVMIANKIKQMMDDGVEIFDRELGQKRKLKFSDIAILSSSHQDSLLVNAEFKRLGIQTDVDETNNYFKTTEIQIMISLLKIIDNPHQDIPLVAVLRSPMYNFDENELAYIRINHQHGDFFSALTDFQGKYQTNPDALKPYNQEKITAIYEKVTQFTNDLTTFRVQGKRSNIATLIWNIYTTTGFLDFVGGMPGGAQRQANLHALYERATAYEKTSFKGLFQFIRFIERLDQQQKDLPEMKLQTDNDAVKFMTIHKSKGLEFPVVFVTDLSKKFNLQDMNKKYILDDQLGIGIEMIESSKETLKRDANVEIREDEAVEIRETTPISLAIKDQIKRKSLAEEMRKLYVALTRAEQKIFLVGSYSSVDKWAQAWNAAKQNSSLVIAENHRLDRTNFMDWIGQALSRQPGFLDHTKVYDYDNQKRQIIEQSISAVYDQIDKYFTVKSTPTEIKDNQLNYRIELWTSKAVGMQREKEDVETQSVAETIESDEISQTLNTDAKTILDFVYPNQSLTKEPAYQAVTDIKRLFDDPDNDNMTTLDANHLKEKQMTISSFAFNKPEFLTTTVAVSPAEIGTATHLLFQKIDLNKAVSIENIQAKLNELVLEGSISKAVAKQIDLVGVAAFYQTDLGKIVLANAENVKREAPFSLLLPASMLAESSEENQDKKVLVHGIIDGYVVDETTGEVYLFDYKTDKTSLKQIKQSYQGQLNLYAAALKQITGKEIQHSYLYAVKHQKLIDCSKD</sequence>
<comment type="catalytic activity">
    <reaction evidence="11 13">
        <text>Couples ATP hydrolysis with the unwinding of duplex DNA by translocating in the 3'-5' direction.</text>
        <dbReference type="EC" id="5.6.2.4"/>
    </reaction>
</comment>
<dbReference type="EC" id="5.6.2.4" evidence="13"/>
<dbReference type="InterPro" id="IPR014152">
    <property type="entry name" value="AddA"/>
</dbReference>
<comment type="function">
    <text evidence="13">The heterodimer acts as both an ATP-dependent DNA helicase and an ATP-dependent, dual-direction single-stranded exonuclease. Recognizes the chi site generating a DNA molecule suitable for the initiation of homologous recombination. The AddA nuclease domain is required for chi fragment generation; this subunit has the helicase and 3' -&gt; 5' nuclease activities.</text>
</comment>
<evidence type="ECO:0000256" key="11">
    <source>
        <dbReference type="ARBA" id="ARBA00034617"/>
    </source>
</evidence>
<dbReference type="PROSITE" id="PS51198">
    <property type="entry name" value="UVRD_HELICASE_ATP_BIND"/>
    <property type="match status" value="1"/>
</dbReference>
<comment type="similarity">
    <text evidence="13">Belongs to the helicase family. AddA subfamily.</text>
</comment>
<dbReference type="Pfam" id="PF12705">
    <property type="entry name" value="PDDEXK_1"/>
    <property type="match status" value="1"/>
</dbReference>
<evidence type="ECO:0000256" key="14">
    <source>
        <dbReference type="PROSITE-ProRule" id="PRU00560"/>
    </source>
</evidence>
<feature type="domain" description="UvrD-like helicase C-terminal" evidence="16">
    <location>
        <begin position="553"/>
        <end position="856"/>
    </location>
</feature>
<gene>
    <name evidence="13 17" type="primary">addA</name>
    <name evidence="17" type="ORF">H9861_00055</name>
</gene>
<evidence type="ECO:0000256" key="1">
    <source>
        <dbReference type="ARBA" id="ARBA00022722"/>
    </source>
</evidence>
<keyword evidence="7 13" id="KW-0067">ATP-binding</keyword>
<dbReference type="GO" id="GO:0008408">
    <property type="term" value="F:3'-5' exonuclease activity"/>
    <property type="evidence" value="ECO:0007669"/>
    <property type="project" value="UniProtKB-UniRule"/>
</dbReference>
<dbReference type="InterPro" id="IPR014017">
    <property type="entry name" value="DNA_helicase_UvrD-like_C"/>
</dbReference>
<dbReference type="Proteomes" id="UP000823963">
    <property type="component" value="Unassembled WGS sequence"/>
</dbReference>
<organism evidence="17 18">
    <name type="scientific">Candidatus Ligilactobacillus excrementigallinarum</name>
    <dbReference type="NCBI Taxonomy" id="2838641"/>
    <lineage>
        <taxon>Bacteria</taxon>
        <taxon>Bacillati</taxon>
        <taxon>Bacillota</taxon>
        <taxon>Bacilli</taxon>
        <taxon>Lactobacillales</taxon>
        <taxon>Lactobacillaceae</taxon>
        <taxon>Ligilactobacillus</taxon>
    </lineage>
</organism>
<name>A0A9D1UVH9_9LACO</name>
<keyword evidence="1 13" id="KW-0540">Nuclease</keyword>
<evidence type="ECO:0000259" key="15">
    <source>
        <dbReference type="PROSITE" id="PS51198"/>
    </source>
</evidence>
<evidence type="ECO:0000256" key="12">
    <source>
        <dbReference type="ARBA" id="ARBA00048988"/>
    </source>
</evidence>
<evidence type="ECO:0000313" key="17">
    <source>
        <dbReference type="EMBL" id="HIX01139.1"/>
    </source>
</evidence>
<comment type="subunit">
    <text evidence="13">Heterodimer of AddA and AddB/RexB.</text>
</comment>
<evidence type="ECO:0000256" key="7">
    <source>
        <dbReference type="ARBA" id="ARBA00022840"/>
    </source>
</evidence>
<dbReference type="Gene3D" id="3.40.50.300">
    <property type="entry name" value="P-loop containing nucleotide triphosphate hydrolases"/>
    <property type="match status" value="4"/>
</dbReference>
<dbReference type="GO" id="GO:0043138">
    <property type="term" value="F:3'-5' DNA helicase activity"/>
    <property type="evidence" value="ECO:0007669"/>
    <property type="project" value="UniProtKB-UniRule"/>
</dbReference>
<evidence type="ECO:0000256" key="2">
    <source>
        <dbReference type="ARBA" id="ARBA00022741"/>
    </source>
</evidence>
<proteinExistence type="inferred from homology"/>
<reference evidence="17" key="2">
    <citation type="submission" date="2021-04" db="EMBL/GenBank/DDBJ databases">
        <authorList>
            <person name="Gilroy R."/>
        </authorList>
    </citation>
    <scope>NUCLEOTIDE SEQUENCE</scope>
    <source>
        <strain evidence="17">6627</strain>
    </source>
</reference>
<dbReference type="InterPro" id="IPR011335">
    <property type="entry name" value="Restrct_endonuc-II-like"/>
</dbReference>
<keyword evidence="2 13" id="KW-0547">Nucleotide-binding</keyword>
<keyword evidence="3 13" id="KW-0227">DNA damage</keyword>